<feature type="transmembrane region" description="Helical" evidence="17">
    <location>
        <begin position="490"/>
        <end position="510"/>
    </location>
</feature>
<dbReference type="InterPro" id="IPR001750">
    <property type="entry name" value="ND/Mrp_TM"/>
</dbReference>
<keyword evidence="7 17" id="KW-0812">Transmembrane</keyword>
<feature type="transmembrane region" description="Helical" evidence="17">
    <location>
        <begin position="557"/>
        <end position="574"/>
    </location>
</feature>
<keyword evidence="11 17" id="KW-1133">Transmembrane helix</keyword>
<keyword evidence="5 17" id="KW-0813">Transport</keyword>
<proteinExistence type="inferred from homology"/>
<dbReference type="GO" id="GO:0003954">
    <property type="term" value="F:NADH dehydrogenase activity"/>
    <property type="evidence" value="ECO:0007669"/>
    <property type="project" value="TreeGrafter"/>
</dbReference>
<keyword evidence="12 17" id="KW-0520">NAD</keyword>
<feature type="domain" description="NADH:quinone oxidoreductase/Mrp antiporter transmembrane" evidence="18">
    <location>
        <begin position="106"/>
        <end position="388"/>
    </location>
</feature>
<feature type="transmembrane region" description="Helical" evidence="17">
    <location>
        <begin position="454"/>
        <end position="478"/>
    </location>
</feature>
<evidence type="ECO:0000256" key="9">
    <source>
        <dbReference type="ARBA" id="ARBA00022967"/>
    </source>
</evidence>
<dbReference type="PRINTS" id="PR01435">
    <property type="entry name" value="NPOXDRDTASE5"/>
</dbReference>
<protein>
    <recommendedName>
        <fullName evidence="4 17">NADH-ubiquinone oxidoreductase chain 5</fullName>
        <ecNumber evidence="3 17">7.1.1.2</ecNumber>
    </recommendedName>
</protein>
<evidence type="ECO:0000256" key="6">
    <source>
        <dbReference type="ARBA" id="ARBA00022660"/>
    </source>
</evidence>
<feature type="transmembrane region" description="Helical" evidence="17">
    <location>
        <begin position="7"/>
        <end position="29"/>
    </location>
</feature>
<dbReference type="InterPro" id="IPR010934">
    <property type="entry name" value="NADH_DH_su5_C"/>
</dbReference>
<feature type="transmembrane region" description="Helical" evidence="17">
    <location>
        <begin position="422"/>
        <end position="442"/>
    </location>
</feature>
<dbReference type="AlphaFoldDB" id="A0A0A7E8X5"/>
<keyword evidence="8" id="KW-0999">Mitochondrion inner membrane</keyword>
<keyword evidence="10" id="KW-0249">Electron transport</keyword>
<evidence type="ECO:0000256" key="13">
    <source>
        <dbReference type="ARBA" id="ARBA00023075"/>
    </source>
</evidence>
<evidence type="ECO:0000256" key="2">
    <source>
        <dbReference type="ARBA" id="ARBA00004448"/>
    </source>
</evidence>
<evidence type="ECO:0000313" key="21">
    <source>
        <dbReference type="EMBL" id="AIY61965.1"/>
    </source>
</evidence>
<feature type="domain" description="NADH dehydrogenase subunit 5 C-terminal" evidence="20">
    <location>
        <begin position="392"/>
        <end position="572"/>
    </location>
</feature>
<evidence type="ECO:0000256" key="4">
    <source>
        <dbReference type="ARBA" id="ARBA00021096"/>
    </source>
</evidence>
<reference evidence="21" key="1">
    <citation type="journal article" date="2014" name="Mol. Biol. Evol.">
        <title>The evolutionary history of termites as inferred from 66 mitochondrial genomes.</title>
        <authorList>
            <person name="Bourguignon T."/>
            <person name="Lo N."/>
            <person name="Cameron S.L."/>
            <person name="Sobotnik J."/>
            <person name="Hayashi Y."/>
            <person name="Shigenobu S."/>
            <person name="Watanabe D."/>
            <person name="Roisin Y."/>
            <person name="Miura T."/>
            <person name="Evans T.A."/>
        </authorList>
    </citation>
    <scope>NUCLEOTIDE SEQUENCE</scope>
</reference>
<dbReference type="GO" id="GO:0005743">
    <property type="term" value="C:mitochondrial inner membrane"/>
    <property type="evidence" value="ECO:0007669"/>
    <property type="project" value="UniProtKB-SubCell"/>
</dbReference>
<feature type="domain" description="NADH-Ubiquinone oxidoreductase (complex I) chain 5 N-terminal" evidence="19">
    <location>
        <begin position="41"/>
        <end position="89"/>
    </location>
</feature>
<evidence type="ECO:0000256" key="15">
    <source>
        <dbReference type="ARBA" id="ARBA00023136"/>
    </source>
</evidence>
<geneLocation type="mitochondrion" evidence="21"/>
<evidence type="ECO:0000256" key="8">
    <source>
        <dbReference type="ARBA" id="ARBA00022792"/>
    </source>
</evidence>
<accession>A0A0A7E8X5</accession>
<keyword evidence="15 17" id="KW-0472">Membrane</keyword>
<feature type="transmembrane region" description="Helical" evidence="17">
    <location>
        <begin position="217"/>
        <end position="235"/>
    </location>
</feature>
<keyword evidence="6" id="KW-0679">Respiratory chain</keyword>
<keyword evidence="14 17" id="KW-0496">Mitochondrion</keyword>
<evidence type="ECO:0000256" key="10">
    <source>
        <dbReference type="ARBA" id="ARBA00022982"/>
    </source>
</evidence>
<dbReference type="Pfam" id="PF00361">
    <property type="entry name" value="Proton_antipo_M"/>
    <property type="match status" value="1"/>
</dbReference>
<feature type="transmembrane region" description="Helical" evidence="17">
    <location>
        <begin position="151"/>
        <end position="171"/>
    </location>
</feature>
<sequence length="575" mass="64857">MSMSICFVSFIFLFLLGWFCCFWGVYFIMNDLIYFIDWDIITLNGSSVVMTFLFDWMSLLFMGFVFIISSLVILYSDDYMFGDLNIVRFIMLVLMFVISMMFLIISPNMISILLGWDGLGLVSYLLVIYYQNVSSYGAGMLTVLSNRIGDVALLMAIAWMINFGSWSFIYYLEFLWCSTEMELISFLVVLAAMTKSAQIPFSSWLPAAMAAPTPVSALVHSSTLVTAGVYLLIRFSPCFNYWLNVILLLISGLTMFMAGLGANFEFDLKSIIALSTLSQLGLMIMTISIGLSSLAFFHLLTHALFKALLFMCAGGIIHSMGDSQDIRFMGGLSIYMPFTSSSLMVSNFALCGMPFLAGFYSSDFILEMFSLSYVNIFGFFLLFVSTGLTVCYSFRLFYFVLCGDFNFFSSSSMVETNYNMMFGMIGLLIMSVFGGGSLMWLICPTPSVICLPYYLKFLTLFVVFVGGWLGYEMAGFVLGDNLFSMRSYGASLFAGSMWFMPFFSTYGVSFGPLGVGYKATKVFDSGWMEYFGGQGLYWVLFNLGSVNQWFQYNNLKVFLGFFVMWVTILLFILIY</sequence>
<evidence type="ECO:0000259" key="19">
    <source>
        <dbReference type="Pfam" id="PF00662"/>
    </source>
</evidence>
<organism evidence="21">
    <name type="scientific">Neocapritermes araguaia</name>
    <dbReference type="NCBI Taxonomy" id="1576342"/>
    <lineage>
        <taxon>Eukaryota</taxon>
        <taxon>Metazoa</taxon>
        <taxon>Ecdysozoa</taxon>
        <taxon>Arthropoda</taxon>
        <taxon>Hexapoda</taxon>
        <taxon>Insecta</taxon>
        <taxon>Pterygota</taxon>
        <taxon>Neoptera</taxon>
        <taxon>Polyneoptera</taxon>
        <taxon>Dictyoptera</taxon>
        <taxon>Blattodea</taxon>
        <taxon>Blattoidea</taxon>
        <taxon>Termitoidae</taxon>
        <taxon>Termitidae</taxon>
        <taxon>Termitinae</taxon>
        <taxon>Termes group</taxon>
        <taxon>Neocapritermes</taxon>
    </lineage>
</organism>
<evidence type="ECO:0000259" key="20">
    <source>
        <dbReference type="Pfam" id="PF06455"/>
    </source>
</evidence>
<evidence type="ECO:0000259" key="18">
    <source>
        <dbReference type="Pfam" id="PF00361"/>
    </source>
</evidence>
<evidence type="ECO:0000256" key="3">
    <source>
        <dbReference type="ARBA" id="ARBA00012944"/>
    </source>
</evidence>
<feature type="transmembrane region" description="Helical" evidence="17">
    <location>
        <begin position="271"/>
        <end position="297"/>
    </location>
</feature>
<feature type="transmembrane region" description="Helical" evidence="17">
    <location>
        <begin position="530"/>
        <end position="550"/>
    </location>
</feature>
<keyword evidence="13 17" id="KW-0830">Ubiquinone</keyword>
<dbReference type="PANTHER" id="PTHR42829">
    <property type="entry name" value="NADH-UBIQUINONE OXIDOREDUCTASE CHAIN 5"/>
    <property type="match status" value="1"/>
</dbReference>
<evidence type="ECO:0000256" key="5">
    <source>
        <dbReference type="ARBA" id="ARBA00022448"/>
    </source>
</evidence>
<evidence type="ECO:0000256" key="14">
    <source>
        <dbReference type="ARBA" id="ARBA00023128"/>
    </source>
</evidence>
<comment type="function">
    <text evidence="1">Core subunit of the mitochondrial membrane respiratory chain NADH dehydrogenase (Complex I) that is believed to belong to the minimal assembly required for catalysis. Complex I functions in the transfer of electrons from NADH to the respiratory chain. The immediate electron acceptor for the enzyme is believed to be ubiquinone.</text>
</comment>
<dbReference type="GO" id="GO:0015990">
    <property type="term" value="P:electron transport coupled proton transport"/>
    <property type="evidence" value="ECO:0007669"/>
    <property type="project" value="TreeGrafter"/>
</dbReference>
<dbReference type="InterPro" id="IPR003945">
    <property type="entry name" value="NU5C-like"/>
</dbReference>
<dbReference type="PRINTS" id="PR01434">
    <property type="entry name" value="NADHDHGNASE5"/>
</dbReference>
<evidence type="ECO:0000256" key="17">
    <source>
        <dbReference type="RuleBase" id="RU003404"/>
    </source>
</evidence>
<evidence type="ECO:0000256" key="12">
    <source>
        <dbReference type="ARBA" id="ARBA00023027"/>
    </source>
</evidence>
<evidence type="ECO:0000256" key="7">
    <source>
        <dbReference type="ARBA" id="ARBA00022692"/>
    </source>
</evidence>
<feature type="transmembrane region" description="Helical" evidence="17">
    <location>
        <begin position="49"/>
        <end position="74"/>
    </location>
</feature>
<dbReference type="EC" id="7.1.1.2" evidence="3 17"/>
<name>A0A0A7E8X5_9NEOP</name>
<dbReference type="InterPro" id="IPR001516">
    <property type="entry name" value="Proton_antipo_N"/>
</dbReference>
<evidence type="ECO:0000256" key="1">
    <source>
        <dbReference type="ARBA" id="ARBA00003257"/>
    </source>
</evidence>
<dbReference type="GO" id="GO:0042773">
    <property type="term" value="P:ATP synthesis coupled electron transport"/>
    <property type="evidence" value="ECO:0007669"/>
    <property type="project" value="InterPro"/>
</dbReference>
<dbReference type="Pfam" id="PF00662">
    <property type="entry name" value="Proton_antipo_N"/>
    <property type="match status" value="1"/>
</dbReference>
<evidence type="ECO:0000256" key="11">
    <source>
        <dbReference type="ARBA" id="ARBA00022989"/>
    </source>
</evidence>
<dbReference type="GO" id="GO:0008137">
    <property type="term" value="F:NADH dehydrogenase (ubiquinone) activity"/>
    <property type="evidence" value="ECO:0007669"/>
    <property type="project" value="UniProtKB-EC"/>
</dbReference>
<comment type="similarity">
    <text evidence="17">Belongs to the complex I subunit 5 family.</text>
</comment>
<dbReference type="PANTHER" id="PTHR42829:SF2">
    <property type="entry name" value="NADH-UBIQUINONE OXIDOREDUCTASE CHAIN 5"/>
    <property type="match status" value="1"/>
</dbReference>
<feature type="transmembrane region" description="Helical" evidence="17">
    <location>
        <begin position="86"/>
        <end position="105"/>
    </location>
</feature>
<comment type="catalytic activity">
    <reaction evidence="16 17">
        <text>a ubiquinone + NADH + 5 H(+)(in) = a ubiquinol + NAD(+) + 4 H(+)(out)</text>
        <dbReference type="Rhea" id="RHEA:29091"/>
        <dbReference type="Rhea" id="RHEA-COMP:9565"/>
        <dbReference type="Rhea" id="RHEA-COMP:9566"/>
        <dbReference type="ChEBI" id="CHEBI:15378"/>
        <dbReference type="ChEBI" id="CHEBI:16389"/>
        <dbReference type="ChEBI" id="CHEBI:17976"/>
        <dbReference type="ChEBI" id="CHEBI:57540"/>
        <dbReference type="ChEBI" id="CHEBI:57945"/>
        <dbReference type="EC" id="7.1.1.2"/>
    </reaction>
</comment>
<feature type="transmembrane region" description="Helical" evidence="17">
    <location>
        <begin position="111"/>
        <end position="130"/>
    </location>
</feature>
<comment type="function">
    <text evidence="17">Core subunit of the mitochondrial membrane respiratory chain NADH dehydrogenase (Complex I) which catalyzes electron transfer from NADH through the respiratory chain, using ubiquinone as an electron acceptor. Essential for the catalytic activity and assembly of complex I.</text>
</comment>
<keyword evidence="9" id="KW-1278">Translocase</keyword>
<feature type="transmembrane region" description="Helical" evidence="17">
    <location>
        <begin position="241"/>
        <end position="264"/>
    </location>
</feature>
<feature type="transmembrane region" description="Helical" evidence="17">
    <location>
        <begin position="332"/>
        <end position="356"/>
    </location>
</feature>
<comment type="subcellular location">
    <subcellularLocation>
        <location evidence="2">Mitochondrion inner membrane</location>
        <topology evidence="2">Multi-pass membrane protein</topology>
    </subcellularLocation>
</comment>
<gene>
    <name evidence="21" type="primary">nad5</name>
</gene>
<dbReference type="EMBL" id="KP026286">
    <property type="protein sequence ID" value="AIY61965.1"/>
    <property type="molecule type" value="Genomic_DNA"/>
</dbReference>
<dbReference type="Pfam" id="PF06455">
    <property type="entry name" value="NADH5_C"/>
    <property type="match status" value="1"/>
</dbReference>
<evidence type="ECO:0000256" key="16">
    <source>
        <dbReference type="ARBA" id="ARBA00049551"/>
    </source>
</evidence>
<feature type="transmembrane region" description="Helical" evidence="17">
    <location>
        <begin position="376"/>
        <end position="401"/>
    </location>
</feature>